<dbReference type="AlphaFoldDB" id="A0A6J6U236"/>
<dbReference type="InterPro" id="IPR031100">
    <property type="entry name" value="LOG_fam"/>
</dbReference>
<dbReference type="EMBL" id="CAEZYY010000013">
    <property type="protein sequence ID" value="CAB4753980.1"/>
    <property type="molecule type" value="Genomic_DNA"/>
</dbReference>
<dbReference type="Gene3D" id="3.40.50.450">
    <property type="match status" value="1"/>
</dbReference>
<organism evidence="1">
    <name type="scientific">freshwater metagenome</name>
    <dbReference type="NCBI Taxonomy" id="449393"/>
    <lineage>
        <taxon>unclassified sequences</taxon>
        <taxon>metagenomes</taxon>
        <taxon>ecological metagenomes</taxon>
    </lineage>
</organism>
<accession>A0A6J6U236</accession>
<dbReference type="PANTHER" id="PTHR31223:SF70">
    <property type="entry name" value="LOG FAMILY PROTEIN YJL055W"/>
    <property type="match status" value="1"/>
</dbReference>
<protein>
    <submittedName>
        <fullName evidence="1">Unannotated protein</fullName>
    </submittedName>
</protein>
<evidence type="ECO:0000313" key="2">
    <source>
        <dbReference type="EMBL" id="CAB5062143.1"/>
    </source>
</evidence>
<dbReference type="GO" id="GO:0005829">
    <property type="term" value="C:cytosol"/>
    <property type="evidence" value="ECO:0007669"/>
    <property type="project" value="TreeGrafter"/>
</dbReference>
<sequence>MAAGEGVGRQTGSMRICVYCGSSKGPETFQRLAVELGAEMASRGIGLVYGGGDVGLMGIIADAVLAGGGEVIGVIPEAMIPLEVAHRGLNELIVVDSMHARKFRMAELSDAFIALPGGFGTLDEIFEILSWNQLGYLSKPAIFLDVEGFWDPMFAQIDVMSEAGLLRPKHRGLAQRARSVAEAIDLAAAIPPPTESKK</sequence>
<dbReference type="NCBIfam" id="TIGR00730">
    <property type="entry name" value="Rossman fold protein, TIGR00730 family"/>
    <property type="match status" value="1"/>
</dbReference>
<reference evidence="1" key="1">
    <citation type="submission" date="2020-05" db="EMBL/GenBank/DDBJ databases">
        <authorList>
            <person name="Chiriac C."/>
            <person name="Salcher M."/>
            <person name="Ghai R."/>
            <person name="Kavagutti S V."/>
        </authorList>
    </citation>
    <scope>NUCLEOTIDE SEQUENCE</scope>
</reference>
<gene>
    <name evidence="1" type="ORF">UFOPK2806_01189</name>
    <name evidence="2" type="ORF">UFOPK4306_01126</name>
</gene>
<dbReference type="EMBL" id="CAFBQP010000037">
    <property type="protein sequence ID" value="CAB5062143.1"/>
    <property type="molecule type" value="Genomic_DNA"/>
</dbReference>
<dbReference type="GO" id="GO:0016799">
    <property type="term" value="F:hydrolase activity, hydrolyzing N-glycosyl compounds"/>
    <property type="evidence" value="ECO:0007669"/>
    <property type="project" value="TreeGrafter"/>
</dbReference>
<name>A0A6J6U236_9ZZZZ</name>
<dbReference type="SUPFAM" id="SSF102405">
    <property type="entry name" value="MCP/YpsA-like"/>
    <property type="match status" value="1"/>
</dbReference>
<dbReference type="PANTHER" id="PTHR31223">
    <property type="entry name" value="LOG FAMILY PROTEIN YJL055W"/>
    <property type="match status" value="1"/>
</dbReference>
<evidence type="ECO:0000313" key="1">
    <source>
        <dbReference type="EMBL" id="CAB4753980.1"/>
    </source>
</evidence>
<proteinExistence type="predicted"/>
<dbReference type="InterPro" id="IPR005269">
    <property type="entry name" value="LOG"/>
</dbReference>
<dbReference type="Pfam" id="PF03641">
    <property type="entry name" value="Lysine_decarbox"/>
    <property type="match status" value="1"/>
</dbReference>
<dbReference type="GO" id="GO:0009691">
    <property type="term" value="P:cytokinin biosynthetic process"/>
    <property type="evidence" value="ECO:0007669"/>
    <property type="project" value="InterPro"/>
</dbReference>